<evidence type="ECO:0000313" key="2">
    <source>
        <dbReference type="EMBL" id="PVH47478.1"/>
    </source>
</evidence>
<evidence type="ECO:0000256" key="1">
    <source>
        <dbReference type="SAM" id="MobiDB-lite"/>
    </source>
</evidence>
<organism evidence="2">
    <name type="scientific">Panicum hallii</name>
    <dbReference type="NCBI Taxonomy" id="206008"/>
    <lineage>
        <taxon>Eukaryota</taxon>
        <taxon>Viridiplantae</taxon>
        <taxon>Streptophyta</taxon>
        <taxon>Embryophyta</taxon>
        <taxon>Tracheophyta</taxon>
        <taxon>Spermatophyta</taxon>
        <taxon>Magnoliopsida</taxon>
        <taxon>Liliopsida</taxon>
        <taxon>Poales</taxon>
        <taxon>Poaceae</taxon>
        <taxon>PACMAD clade</taxon>
        <taxon>Panicoideae</taxon>
        <taxon>Panicodae</taxon>
        <taxon>Paniceae</taxon>
        <taxon>Panicinae</taxon>
        <taxon>Panicum</taxon>
        <taxon>Panicum sect. Panicum</taxon>
    </lineage>
</organism>
<gene>
    <name evidence="2" type="ORF">PAHAL_4G072300</name>
</gene>
<dbReference type="EMBL" id="CM008049">
    <property type="protein sequence ID" value="PVH47478.1"/>
    <property type="molecule type" value="Genomic_DNA"/>
</dbReference>
<sequence>MRAGGDSSSNMAHRYHCHCHIHPALLPGSSSFFFSSSSSSGSDDDGAGTQPLQVRVEVPPVSSTSDGAAPLLEPTPRPDDAGSSPAVRTHSLSSSINRSASLQLVALGGLTRFACFLAVQACGLRLDLLRRACLLRALLLIRADTTRSGRCKYKHCLRELRSSLV</sequence>
<name>A0A2T8JC44_9POAL</name>
<accession>A0A2T8JC44</accession>
<protein>
    <submittedName>
        <fullName evidence="2">Uncharacterized protein</fullName>
    </submittedName>
</protein>
<reference evidence="2" key="1">
    <citation type="submission" date="2018-04" db="EMBL/GenBank/DDBJ databases">
        <title>WGS assembly of Panicum hallii.</title>
        <authorList>
            <person name="Lovell J."/>
            <person name="Jenkins J."/>
            <person name="Lowry D."/>
            <person name="Mamidi S."/>
            <person name="Sreedasyam A."/>
            <person name="Weng X."/>
            <person name="Barry K."/>
            <person name="Bonette J."/>
            <person name="Campitelli B."/>
            <person name="Daum C."/>
            <person name="Gordon S."/>
            <person name="Gould B."/>
            <person name="Lipzen A."/>
            <person name="Macqueen A."/>
            <person name="Palacio-Mejia J."/>
            <person name="Plott C."/>
            <person name="Shakirov E."/>
            <person name="Shu S."/>
            <person name="Yoshinaga Y."/>
            <person name="Zane M."/>
            <person name="Rokhsar D."/>
            <person name="Grimwood J."/>
            <person name="Schmutz J."/>
            <person name="Juenger T."/>
        </authorList>
    </citation>
    <scope>NUCLEOTIDE SEQUENCE [LARGE SCALE GENOMIC DNA]</scope>
    <source>
        <strain evidence="2">FIL2</strain>
    </source>
</reference>
<dbReference type="Gramene" id="PVH47478">
    <property type="protein sequence ID" value="PVH47478"/>
    <property type="gene ID" value="PAHAL_4G072300"/>
</dbReference>
<feature type="region of interest" description="Disordered" evidence="1">
    <location>
        <begin position="56"/>
        <end position="90"/>
    </location>
</feature>
<proteinExistence type="predicted"/>
<dbReference type="AlphaFoldDB" id="A0A2T8JC44"/>
<dbReference type="Proteomes" id="UP000243499">
    <property type="component" value="Chromosome 4"/>
</dbReference>